<organism evidence="4 5">
    <name type="scientific">Paenibacillus timonensis</name>
    <dbReference type="NCBI Taxonomy" id="225915"/>
    <lineage>
        <taxon>Bacteria</taxon>
        <taxon>Bacillati</taxon>
        <taxon>Bacillota</taxon>
        <taxon>Bacilli</taxon>
        <taxon>Bacillales</taxon>
        <taxon>Paenibacillaceae</taxon>
        <taxon>Paenibacillus</taxon>
    </lineage>
</organism>
<keyword evidence="4" id="KW-0067">ATP-binding</keyword>
<dbReference type="InterPro" id="IPR027417">
    <property type="entry name" value="P-loop_NTPase"/>
</dbReference>
<gene>
    <name evidence="4" type="ORF">ACFQ2Z_13340</name>
</gene>
<dbReference type="PANTHER" id="PTHR42957">
    <property type="entry name" value="HELICASE MJ1565-RELATED"/>
    <property type="match status" value="1"/>
</dbReference>
<protein>
    <submittedName>
        <fullName evidence="4">Helicase HerA domain-containing protein</fullName>
    </submittedName>
</protein>
<evidence type="ECO:0000256" key="1">
    <source>
        <dbReference type="SAM" id="Coils"/>
    </source>
</evidence>
<keyword evidence="1" id="KW-0175">Coiled coil</keyword>
<dbReference type="Pfam" id="PF01935">
    <property type="entry name" value="DUF87"/>
    <property type="match status" value="1"/>
</dbReference>
<sequence>MDKLDIRQEEQLKQSFELADHIVMKKYLSELADYEVVPMDKHRQMQELGDTVRLYKLGKIVYDQKEIALDKLTTVYNALAGSKGSLIIVITSDGAHTDFYMGTKAEGNPGTLAACQNTLEKAFKGNFPGSELIKLKNQQAKEVIEGLFQSTYESSLNPVSAVSGVASLRNQDKNQFVQGIEKLLDAMRGEKFSVVYVADPVSHSRLDDIRSGYEDLYTQLSPFAASDLQFSANENTAVTEGLTSGFSETVTESLSKTNATTENNTRTSNQSSNTGRNIITTSFVKLFGGKTSTSRSESHSTGYSSSRTESMTNGTSMMNSTQESTSKAISEGTGRSLQLKMTNKAVESLMERIDDQLNRLKKSEDLGLWNSAAYFIAEDVQTVKIAANTYKSLMRGDNSAVENAVVNTWDNKNKANLIQVTNYVGKLTHPLINLGSKYAGYTQQVTPGTLVNGSELAIQAGLPMKSIAGLPVIEAAEFGRNVTAYQSINSKCSITLGHIFHMGAVEPTMVELDVDSLAMHTFVTGSTGSGKSNTIYQLLDKLDRKDVRFLVIEPAKGEYKHVFGGREDVRVLGTNAAVSEVLRINPFAFPNDIHVLEHLDRLIEIFNACWPMYAAMPAVLKEAIETAYIKCGWDLEESVNYSGCNIFPSFFTLLEVLPDTIRSSEYSQEVKSNYTGALVTRVKSMTNGINGRIFSGQETEEAALFDGNCIVDLSRVGSSETKALIMGVLVMRLQEYRSVNSSGMNSSLKHVTVIEEAHNLLRRTSIEQSQEGSNLQGKAVEMLANAIAEMRTFGEGFIISDQSPNLLDMSVIRNTNTKIILRLPDAQDRTLVGQSANLDDKQIAELAKLRVGVSAIYQNNWLQPVLCLAKPFEGAKSYIFEPAAVTKKQIDRKMLGQIIQLLMVGRTGKQPDQLDIESLLAWLTEQSIDYKTRATIVNQLQQWNQQGKMDVWKQEEFVLLSTLVTALYDGKRIIASARKAADMRAWHEDILHSIRSMSELSLNESTENAVIQCLLRDGASEDEEAKQFYFLWVEDVNGRAIM</sequence>
<dbReference type="Proteomes" id="UP001597211">
    <property type="component" value="Unassembled WGS sequence"/>
</dbReference>
<evidence type="ECO:0000313" key="5">
    <source>
        <dbReference type="Proteomes" id="UP001597211"/>
    </source>
</evidence>
<keyword evidence="4" id="KW-0378">Hydrolase</keyword>
<dbReference type="PANTHER" id="PTHR42957:SF1">
    <property type="entry name" value="HELICASE MJ1565-RELATED"/>
    <property type="match status" value="1"/>
</dbReference>
<feature type="compositionally biased region" description="Low complexity" evidence="2">
    <location>
        <begin position="260"/>
        <end position="275"/>
    </location>
</feature>
<feature type="compositionally biased region" description="Polar residues" evidence="2">
    <location>
        <begin position="249"/>
        <end position="259"/>
    </location>
</feature>
<dbReference type="InterPro" id="IPR002789">
    <property type="entry name" value="HerA_central"/>
</dbReference>
<dbReference type="InterPro" id="IPR008571">
    <property type="entry name" value="HerA-like"/>
</dbReference>
<evidence type="ECO:0000313" key="4">
    <source>
        <dbReference type="EMBL" id="MFD1182344.1"/>
    </source>
</evidence>
<name>A0ABW3SC22_9BACL</name>
<dbReference type="RefSeq" id="WP_240269530.1">
    <property type="nucleotide sequence ID" value="NZ_JAKSXN010000027.1"/>
</dbReference>
<comment type="caution">
    <text evidence="4">The sequence shown here is derived from an EMBL/GenBank/DDBJ whole genome shotgun (WGS) entry which is preliminary data.</text>
</comment>
<evidence type="ECO:0000256" key="2">
    <source>
        <dbReference type="SAM" id="MobiDB-lite"/>
    </source>
</evidence>
<dbReference type="GO" id="GO:0004386">
    <property type="term" value="F:helicase activity"/>
    <property type="evidence" value="ECO:0007669"/>
    <property type="project" value="UniProtKB-KW"/>
</dbReference>
<dbReference type="SUPFAM" id="SSF52540">
    <property type="entry name" value="P-loop containing nucleoside triphosphate hydrolases"/>
    <property type="match status" value="1"/>
</dbReference>
<keyword evidence="5" id="KW-1185">Reference proteome</keyword>
<dbReference type="Gene3D" id="3.40.50.300">
    <property type="entry name" value="P-loop containing nucleotide triphosphate hydrolases"/>
    <property type="match status" value="2"/>
</dbReference>
<evidence type="ECO:0000259" key="3">
    <source>
        <dbReference type="Pfam" id="PF01935"/>
    </source>
</evidence>
<feature type="domain" description="Helicase HerA central" evidence="3">
    <location>
        <begin position="508"/>
        <end position="730"/>
    </location>
</feature>
<dbReference type="EMBL" id="JBHTKZ010000024">
    <property type="protein sequence ID" value="MFD1182344.1"/>
    <property type="molecule type" value="Genomic_DNA"/>
</dbReference>
<accession>A0ABW3SC22</accession>
<feature type="region of interest" description="Disordered" evidence="2">
    <location>
        <begin position="249"/>
        <end position="275"/>
    </location>
</feature>
<proteinExistence type="predicted"/>
<feature type="region of interest" description="Disordered" evidence="2">
    <location>
        <begin position="290"/>
        <end position="319"/>
    </location>
</feature>
<feature type="coiled-coil region" evidence="1">
    <location>
        <begin position="339"/>
        <end position="366"/>
    </location>
</feature>
<keyword evidence="4" id="KW-0547">Nucleotide-binding</keyword>
<reference evidence="5" key="1">
    <citation type="journal article" date="2019" name="Int. J. Syst. Evol. Microbiol.">
        <title>The Global Catalogue of Microorganisms (GCM) 10K type strain sequencing project: providing services to taxonomists for standard genome sequencing and annotation.</title>
        <authorList>
            <consortium name="The Broad Institute Genomics Platform"/>
            <consortium name="The Broad Institute Genome Sequencing Center for Infectious Disease"/>
            <person name="Wu L."/>
            <person name="Ma J."/>
        </authorList>
    </citation>
    <scope>NUCLEOTIDE SEQUENCE [LARGE SCALE GENOMIC DNA]</scope>
    <source>
        <strain evidence="5">CCUG 48216</strain>
    </source>
</reference>
<keyword evidence="4" id="KW-0347">Helicase</keyword>